<comment type="caution">
    <text evidence="2">The sequence shown here is derived from an EMBL/GenBank/DDBJ whole genome shotgun (WGS) entry which is preliminary data.</text>
</comment>
<dbReference type="AlphaFoldDB" id="A0A4D4K278"/>
<protein>
    <submittedName>
        <fullName evidence="2">Uncharacterized protein</fullName>
    </submittedName>
</protein>
<gene>
    <name evidence="2" type="ORF">SANT12839_020620</name>
</gene>
<dbReference type="SUPFAM" id="SSF55486">
    <property type="entry name" value="Metalloproteases ('zincins'), catalytic domain"/>
    <property type="match status" value="1"/>
</dbReference>
<name>A0A4D4K278_9ACTN</name>
<proteinExistence type="predicted"/>
<dbReference type="EMBL" id="BJHV01000001">
    <property type="protein sequence ID" value="GDY41180.1"/>
    <property type="molecule type" value="Genomic_DNA"/>
</dbReference>
<organism evidence="2 3">
    <name type="scientific">Streptomyces antimycoticus</name>
    <dbReference type="NCBI Taxonomy" id="68175"/>
    <lineage>
        <taxon>Bacteria</taxon>
        <taxon>Bacillati</taxon>
        <taxon>Actinomycetota</taxon>
        <taxon>Actinomycetes</taxon>
        <taxon>Kitasatosporales</taxon>
        <taxon>Streptomycetaceae</taxon>
        <taxon>Streptomyces</taxon>
        <taxon>Streptomyces violaceusniger group</taxon>
    </lineage>
</organism>
<dbReference type="RefSeq" id="WP_228052766.1">
    <property type="nucleotide sequence ID" value="NZ_BJHV01000001.1"/>
</dbReference>
<reference evidence="2 3" key="1">
    <citation type="journal article" date="2020" name="Int. J. Syst. Evol. Microbiol.">
        <title>Reclassification of Streptomyces castelarensis and Streptomyces sporoclivatus as later heterotypic synonyms of Streptomyces antimycoticus.</title>
        <authorList>
            <person name="Komaki H."/>
            <person name="Tamura T."/>
        </authorList>
    </citation>
    <scope>NUCLEOTIDE SEQUENCE [LARGE SCALE GENOMIC DNA]</scope>
    <source>
        <strain evidence="2 3">NBRC 12839</strain>
    </source>
</reference>
<evidence type="ECO:0000313" key="3">
    <source>
        <dbReference type="Proteomes" id="UP000299290"/>
    </source>
</evidence>
<sequence length="79" mass="8638">MFDDRVHQRGALTLHALRTVLGDDTLFAVLREWTATYRHATVPPRSSPLSPGAAPRSLSTRRSPPGSTPRALPELPGPR</sequence>
<accession>A0A4D4K278</accession>
<dbReference type="Proteomes" id="UP000299290">
    <property type="component" value="Unassembled WGS sequence"/>
</dbReference>
<keyword evidence="3" id="KW-1185">Reference proteome</keyword>
<evidence type="ECO:0000256" key="1">
    <source>
        <dbReference type="SAM" id="MobiDB-lite"/>
    </source>
</evidence>
<evidence type="ECO:0000313" key="2">
    <source>
        <dbReference type="EMBL" id="GDY41180.1"/>
    </source>
</evidence>
<feature type="region of interest" description="Disordered" evidence="1">
    <location>
        <begin position="39"/>
        <end position="79"/>
    </location>
</feature>